<dbReference type="RefSeq" id="WP_252759838.1">
    <property type="nucleotide sequence ID" value="NZ_JAMXLY010000002.1"/>
</dbReference>
<keyword evidence="6" id="KW-1185">Reference proteome</keyword>
<protein>
    <submittedName>
        <fullName evidence="5">LuxR C-terminal-related transcriptional regulator</fullName>
    </submittedName>
</protein>
<dbReference type="PRINTS" id="PR00038">
    <property type="entry name" value="HTHLUXR"/>
</dbReference>
<comment type="caution">
    <text evidence="5">The sequence shown here is derived from an EMBL/GenBank/DDBJ whole genome shotgun (WGS) entry which is preliminary data.</text>
</comment>
<keyword evidence="2" id="KW-0238">DNA-binding</keyword>
<reference evidence="5 6" key="1">
    <citation type="submission" date="2022-06" db="EMBL/GenBank/DDBJ databases">
        <title>A taxonomic note on the genus Prevotella: Description of four novel genera and emended description of the genera Hallella and Xylanibacter.</title>
        <authorList>
            <person name="Hitch T.C.A."/>
        </authorList>
    </citation>
    <scope>NUCLEOTIDE SEQUENCE [LARGE SCALE GENOMIC DNA]</scope>
    <source>
        <strain evidence="5 6">DSM 100619</strain>
    </source>
</reference>
<dbReference type="InterPro" id="IPR000792">
    <property type="entry name" value="Tscrpt_reg_LuxR_C"/>
</dbReference>
<accession>A0ABT1BUL4</accession>
<organism evidence="5 6">
    <name type="scientific">Segatella cerevisiae</name>
    <dbReference type="NCBI Taxonomy" id="2053716"/>
    <lineage>
        <taxon>Bacteria</taxon>
        <taxon>Pseudomonadati</taxon>
        <taxon>Bacteroidota</taxon>
        <taxon>Bacteroidia</taxon>
        <taxon>Bacteroidales</taxon>
        <taxon>Prevotellaceae</taxon>
        <taxon>Segatella</taxon>
    </lineage>
</organism>
<evidence type="ECO:0000256" key="1">
    <source>
        <dbReference type="ARBA" id="ARBA00023015"/>
    </source>
</evidence>
<evidence type="ECO:0000313" key="5">
    <source>
        <dbReference type="EMBL" id="MCO6024475.1"/>
    </source>
</evidence>
<dbReference type="EMBL" id="JAMXLY010000002">
    <property type="protein sequence ID" value="MCO6024475.1"/>
    <property type="molecule type" value="Genomic_DNA"/>
</dbReference>
<proteinExistence type="predicted"/>
<dbReference type="CDD" id="cd06170">
    <property type="entry name" value="LuxR_C_like"/>
    <property type="match status" value="1"/>
</dbReference>
<dbReference type="PROSITE" id="PS00622">
    <property type="entry name" value="HTH_LUXR_1"/>
    <property type="match status" value="1"/>
</dbReference>
<feature type="domain" description="HTH luxR-type" evidence="4">
    <location>
        <begin position="138"/>
        <end position="203"/>
    </location>
</feature>
<dbReference type="Gene3D" id="1.10.10.10">
    <property type="entry name" value="Winged helix-like DNA-binding domain superfamily/Winged helix DNA-binding domain"/>
    <property type="match status" value="1"/>
</dbReference>
<keyword evidence="3" id="KW-0804">Transcription</keyword>
<dbReference type="PROSITE" id="PS50043">
    <property type="entry name" value="HTH_LUXR_2"/>
    <property type="match status" value="1"/>
</dbReference>
<dbReference type="Proteomes" id="UP001204015">
    <property type="component" value="Unassembled WGS sequence"/>
</dbReference>
<sequence>MEDPKNPVAMMSMFHGRPAIAIIDSNTLAVIGLKQILKDVMSFMEIETFKSFEDLEDHHPDTYFHYFAANTIVLNHRSFFQERKHKTIVLTNSSDPNTWMNDFHYLCVNVPEKQLIKSLLRLEQFGHPHGKNLPPAPKTGDTKVLTDREIEVLALIARGYLNKEIADRLNIGLTTVISHRKNIQEKLGKKSVAALTIYAVMQGYVDINEI</sequence>
<dbReference type="InterPro" id="IPR016032">
    <property type="entry name" value="Sig_transdc_resp-reg_C-effctor"/>
</dbReference>
<dbReference type="SMART" id="SM00421">
    <property type="entry name" value="HTH_LUXR"/>
    <property type="match status" value="1"/>
</dbReference>
<evidence type="ECO:0000256" key="3">
    <source>
        <dbReference type="ARBA" id="ARBA00023163"/>
    </source>
</evidence>
<evidence type="ECO:0000313" key="6">
    <source>
        <dbReference type="Proteomes" id="UP001204015"/>
    </source>
</evidence>
<dbReference type="Pfam" id="PF00196">
    <property type="entry name" value="GerE"/>
    <property type="match status" value="1"/>
</dbReference>
<keyword evidence="1" id="KW-0805">Transcription regulation</keyword>
<dbReference type="SUPFAM" id="SSF46894">
    <property type="entry name" value="C-terminal effector domain of the bipartite response regulators"/>
    <property type="match status" value="1"/>
</dbReference>
<evidence type="ECO:0000256" key="2">
    <source>
        <dbReference type="ARBA" id="ARBA00023125"/>
    </source>
</evidence>
<dbReference type="InterPro" id="IPR036388">
    <property type="entry name" value="WH-like_DNA-bd_sf"/>
</dbReference>
<dbReference type="PANTHER" id="PTHR44688">
    <property type="entry name" value="DNA-BINDING TRANSCRIPTIONAL ACTIVATOR DEVR_DOSR"/>
    <property type="match status" value="1"/>
</dbReference>
<dbReference type="PANTHER" id="PTHR44688:SF16">
    <property type="entry name" value="DNA-BINDING TRANSCRIPTIONAL ACTIVATOR DEVR_DOSR"/>
    <property type="match status" value="1"/>
</dbReference>
<name>A0ABT1BUL4_9BACT</name>
<evidence type="ECO:0000259" key="4">
    <source>
        <dbReference type="PROSITE" id="PS50043"/>
    </source>
</evidence>
<gene>
    <name evidence="5" type="ORF">NG821_01215</name>
</gene>